<dbReference type="InterPro" id="IPR001173">
    <property type="entry name" value="Glyco_trans_2-like"/>
</dbReference>
<dbReference type="SUPFAM" id="SSF53448">
    <property type="entry name" value="Nucleotide-diphospho-sugar transferases"/>
    <property type="match status" value="1"/>
</dbReference>
<dbReference type="GO" id="GO:0016757">
    <property type="term" value="F:glycosyltransferase activity"/>
    <property type="evidence" value="ECO:0007669"/>
    <property type="project" value="UniProtKB-KW"/>
</dbReference>
<proteinExistence type="predicted"/>
<comment type="caution">
    <text evidence="2">The sequence shown here is derived from an EMBL/GenBank/DDBJ whole genome shotgun (WGS) entry which is preliminary data.</text>
</comment>
<dbReference type="Gene3D" id="3.90.550.10">
    <property type="entry name" value="Spore Coat Polysaccharide Biosynthesis Protein SpsA, Chain A"/>
    <property type="match status" value="1"/>
</dbReference>
<evidence type="ECO:0000313" key="3">
    <source>
        <dbReference type="Proteomes" id="UP001262582"/>
    </source>
</evidence>
<sequence>MNPLISIIIPTYNRSNLIGYTINSIIAQKYTNWECIIIDDGSSDDTCGVISMFQKNEKRIKYFLREGSRLKGPSVCRNYGIKKAKGRFIQFFDDDDLMYPELLLKKVDLLIKKEVDVVVSKVDIFNVAKGEIIDQNNVESDDLIKHFILGKITWYVNGPIWKRKFLQEQFDESVQTLDDWDFNLRNIYNNPKISFINEALCRYNRFGIGTSLSTKKRSRGKDQARSVFFVYKKHYKILKEKELLEKEIKVCLMRRFTFLLRSSLINKSSISTKIFAFIIKEHSILELRRIIAITLGYYSYLAFGRGYRFIKYI</sequence>
<evidence type="ECO:0000313" key="2">
    <source>
        <dbReference type="EMBL" id="MDT0676801.1"/>
    </source>
</evidence>
<dbReference type="InterPro" id="IPR029044">
    <property type="entry name" value="Nucleotide-diphossugar_trans"/>
</dbReference>
<dbReference type="EMBL" id="JAVRHK010000005">
    <property type="protein sequence ID" value="MDT0676801.1"/>
    <property type="molecule type" value="Genomic_DNA"/>
</dbReference>
<dbReference type="PANTHER" id="PTHR22916">
    <property type="entry name" value="GLYCOSYLTRANSFERASE"/>
    <property type="match status" value="1"/>
</dbReference>
<feature type="domain" description="Glycosyltransferase 2-like" evidence="1">
    <location>
        <begin position="6"/>
        <end position="138"/>
    </location>
</feature>
<dbReference type="RefSeq" id="WP_311503141.1">
    <property type="nucleotide sequence ID" value="NZ_JAVRHK010000005.1"/>
</dbReference>
<protein>
    <submittedName>
        <fullName evidence="2">Glycosyltransferase family 2 protein</fullName>
        <ecNumber evidence="2">2.4.-.-</ecNumber>
    </submittedName>
</protein>
<evidence type="ECO:0000259" key="1">
    <source>
        <dbReference type="Pfam" id="PF00535"/>
    </source>
</evidence>
<organism evidence="2 3">
    <name type="scientific">Autumnicola musiva</name>
    <dbReference type="NCBI Taxonomy" id="3075589"/>
    <lineage>
        <taxon>Bacteria</taxon>
        <taxon>Pseudomonadati</taxon>
        <taxon>Bacteroidota</taxon>
        <taxon>Flavobacteriia</taxon>
        <taxon>Flavobacteriales</taxon>
        <taxon>Flavobacteriaceae</taxon>
        <taxon>Autumnicola</taxon>
    </lineage>
</organism>
<name>A0ABU3D5J2_9FLAO</name>
<dbReference type="EC" id="2.4.-.-" evidence="2"/>
<dbReference type="PANTHER" id="PTHR22916:SF3">
    <property type="entry name" value="UDP-GLCNAC:BETAGAL BETA-1,3-N-ACETYLGLUCOSAMINYLTRANSFERASE-LIKE PROTEIN 1"/>
    <property type="match status" value="1"/>
</dbReference>
<keyword evidence="2" id="KW-0328">Glycosyltransferase</keyword>
<keyword evidence="2" id="KW-0808">Transferase</keyword>
<reference evidence="2 3" key="1">
    <citation type="submission" date="2023-09" db="EMBL/GenBank/DDBJ databases">
        <authorList>
            <person name="Rey-Velasco X."/>
        </authorList>
    </citation>
    <scope>NUCLEOTIDE SEQUENCE [LARGE SCALE GENOMIC DNA]</scope>
    <source>
        <strain evidence="2 3">F117</strain>
    </source>
</reference>
<accession>A0ABU3D5J2</accession>
<dbReference type="Pfam" id="PF00535">
    <property type="entry name" value="Glycos_transf_2"/>
    <property type="match status" value="1"/>
</dbReference>
<gene>
    <name evidence="2" type="ORF">RM539_09445</name>
</gene>
<keyword evidence="3" id="KW-1185">Reference proteome</keyword>
<dbReference type="Proteomes" id="UP001262582">
    <property type="component" value="Unassembled WGS sequence"/>
</dbReference>